<dbReference type="NCBIfam" id="TIGR02122">
    <property type="entry name" value="TRAP_TAXI"/>
    <property type="match status" value="1"/>
</dbReference>
<accession>A0AAE4ATJ2</accession>
<dbReference type="PANTHER" id="PTHR42941">
    <property type="entry name" value="SLL1037 PROTEIN"/>
    <property type="match status" value="1"/>
</dbReference>
<evidence type="ECO:0000313" key="2">
    <source>
        <dbReference type="EMBL" id="MDQ0315044.1"/>
    </source>
</evidence>
<dbReference type="Gene3D" id="3.40.190.10">
    <property type="entry name" value="Periplasmic binding protein-like II"/>
    <property type="match status" value="2"/>
</dbReference>
<feature type="chain" id="PRO_5042094719" evidence="1">
    <location>
        <begin position="25"/>
        <end position="327"/>
    </location>
</feature>
<dbReference type="Proteomes" id="UP001229244">
    <property type="component" value="Unassembled WGS sequence"/>
</dbReference>
<feature type="signal peptide" evidence="1">
    <location>
        <begin position="1"/>
        <end position="24"/>
    </location>
</feature>
<sequence>MKAIFGFAAAALAAGAIAATPVLAETVSISTLPPGAINNVQAQAIAKVVQEHSDLQMRVVTFNSPGAIMGSTQAGQTDFSFISTDETGAAFEGSPPYDGKAMKDLRVAATIFPFKVGLVVRNDSDIKSVEDLQGKRIPTGWQGFQQGLYLFDGLLATAGTTLDELAAEGEAVPTANLLRGADDLKADRIDVTMFAVGAPKMAELDSAIPGGIRFLSLTDTPETAKAMADVRPEYHMAVQKPAPHLAGIHGDTTLMQYAMVVVANKNVSDDTVYELVKAIYENKPALVAGHPSFNAMTQEGLATTQPRVEYHPGAIKFYKEAGIWQGD</sequence>
<keyword evidence="1" id="KW-0732">Signal</keyword>
<dbReference type="InterPro" id="IPR011852">
    <property type="entry name" value="TRAP_TAXI"/>
</dbReference>
<dbReference type="Pfam" id="PF16868">
    <property type="entry name" value="NMT1_3"/>
    <property type="match status" value="1"/>
</dbReference>
<dbReference type="SUPFAM" id="SSF53850">
    <property type="entry name" value="Periplasmic binding protein-like II"/>
    <property type="match status" value="1"/>
</dbReference>
<dbReference type="PANTHER" id="PTHR42941:SF1">
    <property type="entry name" value="SLL1037 PROTEIN"/>
    <property type="match status" value="1"/>
</dbReference>
<keyword evidence="2" id="KW-0675">Receptor</keyword>
<gene>
    <name evidence="2" type="ORF">J2S73_001481</name>
</gene>
<proteinExistence type="predicted"/>
<reference evidence="2" key="1">
    <citation type="submission" date="2023-07" db="EMBL/GenBank/DDBJ databases">
        <title>Genomic Encyclopedia of Type Strains, Phase IV (KMG-IV): sequencing the most valuable type-strain genomes for metagenomic binning, comparative biology and taxonomic classification.</title>
        <authorList>
            <person name="Goeker M."/>
        </authorList>
    </citation>
    <scope>NUCLEOTIDE SEQUENCE</scope>
    <source>
        <strain evidence="2">DSM 21202</strain>
    </source>
</reference>
<dbReference type="EMBL" id="JAUSUL010000001">
    <property type="protein sequence ID" value="MDQ0315044.1"/>
    <property type="molecule type" value="Genomic_DNA"/>
</dbReference>
<evidence type="ECO:0000313" key="3">
    <source>
        <dbReference type="Proteomes" id="UP001229244"/>
    </source>
</evidence>
<dbReference type="RefSeq" id="WP_306884837.1">
    <property type="nucleotide sequence ID" value="NZ_JAUSUL010000001.1"/>
</dbReference>
<name>A0AAE4ATJ2_9HYPH</name>
<keyword evidence="3" id="KW-1185">Reference proteome</keyword>
<organism evidence="2 3">
    <name type="scientific">Amorphus orientalis</name>
    <dbReference type="NCBI Taxonomy" id="649198"/>
    <lineage>
        <taxon>Bacteria</taxon>
        <taxon>Pseudomonadati</taxon>
        <taxon>Pseudomonadota</taxon>
        <taxon>Alphaproteobacteria</taxon>
        <taxon>Hyphomicrobiales</taxon>
        <taxon>Amorphaceae</taxon>
        <taxon>Amorphus</taxon>
    </lineage>
</organism>
<evidence type="ECO:0000256" key="1">
    <source>
        <dbReference type="SAM" id="SignalP"/>
    </source>
</evidence>
<dbReference type="AlphaFoldDB" id="A0AAE4ATJ2"/>
<protein>
    <submittedName>
        <fullName evidence="2">TRAP transporter TAXI family solute receptor</fullName>
    </submittedName>
</protein>
<comment type="caution">
    <text evidence="2">The sequence shown here is derived from an EMBL/GenBank/DDBJ whole genome shotgun (WGS) entry which is preliminary data.</text>
</comment>